<keyword evidence="1" id="KW-0472">Membrane</keyword>
<evidence type="ECO:0000313" key="3">
    <source>
        <dbReference type="Proteomes" id="UP000027195"/>
    </source>
</evidence>
<dbReference type="HOGENOM" id="CLU_2757450_0_0_1"/>
<keyword evidence="3" id="KW-1185">Reference proteome</keyword>
<organism evidence="2 3">
    <name type="scientific">Botryobasidium botryosum (strain FD-172 SS1)</name>
    <dbReference type="NCBI Taxonomy" id="930990"/>
    <lineage>
        <taxon>Eukaryota</taxon>
        <taxon>Fungi</taxon>
        <taxon>Dikarya</taxon>
        <taxon>Basidiomycota</taxon>
        <taxon>Agaricomycotina</taxon>
        <taxon>Agaricomycetes</taxon>
        <taxon>Cantharellales</taxon>
        <taxon>Botryobasidiaceae</taxon>
        <taxon>Botryobasidium</taxon>
    </lineage>
</organism>
<evidence type="ECO:0000313" key="2">
    <source>
        <dbReference type="EMBL" id="KDQ12442.1"/>
    </source>
</evidence>
<protein>
    <submittedName>
        <fullName evidence="2">Uncharacterized protein</fullName>
    </submittedName>
</protein>
<dbReference type="InParanoid" id="A0A067MKP7"/>
<dbReference type="AlphaFoldDB" id="A0A067MKP7"/>
<dbReference type="Proteomes" id="UP000027195">
    <property type="component" value="Unassembled WGS sequence"/>
</dbReference>
<evidence type="ECO:0000256" key="1">
    <source>
        <dbReference type="SAM" id="Phobius"/>
    </source>
</evidence>
<keyword evidence="1" id="KW-0812">Transmembrane</keyword>
<gene>
    <name evidence="2" type="ORF">BOTBODRAFT_34415</name>
</gene>
<dbReference type="EMBL" id="KL198050">
    <property type="protein sequence ID" value="KDQ12442.1"/>
    <property type="molecule type" value="Genomic_DNA"/>
</dbReference>
<name>A0A067MKP7_BOTB1</name>
<proteinExistence type="predicted"/>
<keyword evidence="1" id="KW-1133">Transmembrane helix</keyword>
<reference evidence="3" key="1">
    <citation type="journal article" date="2014" name="Proc. Natl. Acad. Sci. U.S.A.">
        <title>Extensive sampling of basidiomycete genomes demonstrates inadequacy of the white-rot/brown-rot paradigm for wood decay fungi.</title>
        <authorList>
            <person name="Riley R."/>
            <person name="Salamov A.A."/>
            <person name="Brown D.W."/>
            <person name="Nagy L.G."/>
            <person name="Floudas D."/>
            <person name="Held B.W."/>
            <person name="Levasseur A."/>
            <person name="Lombard V."/>
            <person name="Morin E."/>
            <person name="Otillar R."/>
            <person name="Lindquist E.A."/>
            <person name="Sun H."/>
            <person name="LaButti K.M."/>
            <person name="Schmutz J."/>
            <person name="Jabbour D."/>
            <person name="Luo H."/>
            <person name="Baker S.E."/>
            <person name="Pisabarro A.G."/>
            <person name="Walton J.D."/>
            <person name="Blanchette R.A."/>
            <person name="Henrissat B."/>
            <person name="Martin F."/>
            <person name="Cullen D."/>
            <person name="Hibbett D.S."/>
            <person name="Grigoriev I.V."/>
        </authorList>
    </citation>
    <scope>NUCLEOTIDE SEQUENCE [LARGE SCALE GENOMIC DNA]</scope>
    <source>
        <strain evidence="3">FD-172 SS1</strain>
    </source>
</reference>
<accession>A0A067MKP7</accession>
<feature type="transmembrane region" description="Helical" evidence="1">
    <location>
        <begin position="32"/>
        <end position="53"/>
    </location>
</feature>
<sequence>MLRLRLFLFIAADLLFFLRVYALWDRSPKIMWLGAITMLSQVMNVTICIIYTLKCQKKRAACYKIASHLW</sequence>